<comment type="similarity">
    <text evidence="2">Belongs to the bacterial solute-binding protein 1 family.</text>
</comment>
<accession>A0A841L7T4</accession>
<evidence type="ECO:0000256" key="2">
    <source>
        <dbReference type="ARBA" id="ARBA00008520"/>
    </source>
</evidence>
<dbReference type="EMBL" id="JACIIV010000017">
    <property type="protein sequence ID" value="MBB6228266.1"/>
    <property type="molecule type" value="Genomic_DNA"/>
</dbReference>
<dbReference type="AlphaFoldDB" id="A0A841L7T4"/>
<evidence type="ECO:0000313" key="4">
    <source>
        <dbReference type="Proteomes" id="UP000538147"/>
    </source>
</evidence>
<comment type="caution">
    <text evidence="3">The sequence shown here is derived from an EMBL/GenBank/DDBJ whole genome shotgun (WGS) entry which is preliminary data.</text>
</comment>
<dbReference type="Gene3D" id="3.40.190.10">
    <property type="entry name" value="Periplasmic binding protein-like II"/>
    <property type="match status" value="1"/>
</dbReference>
<proteinExistence type="inferred from homology"/>
<name>A0A841L7T4_9SPHN</name>
<dbReference type="Pfam" id="PF01547">
    <property type="entry name" value="SBP_bac_1"/>
    <property type="match status" value="1"/>
</dbReference>
<dbReference type="SUPFAM" id="SSF53850">
    <property type="entry name" value="Periplasmic binding protein-like II"/>
    <property type="match status" value="1"/>
</dbReference>
<keyword evidence="3" id="KW-0762">Sugar transport</keyword>
<dbReference type="GO" id="GO:0042597">
    <property type="term" value="C:periplasmic space"/>
    <property type="evidence" value="ECO:0007669"/>
    <property type="project" value="UniProtKB-SubCell"/>
</dbReference>
<dbReference type="InterPro" id="IPR050490">
    <property type="entry name" value="Bact_solute-bd_prot1"/>
</dbReference>
<reference evidence="3 4" key="1">
    <citation type="submission" date="2020-08" db="EMBL/GenBank/DDBJ databases">
        <title>Genomic Encyclopedia of Type Strains, Phase IV (KMG-IV): sequencing the most valuable type-strain genomes for metagenomic binning, comparative biology and taxonomic classification.</title>
        <authorList>
            <person name="Goeker M."/>
        </authorList>
    </citation>
    <scope>NUCLEOTIDE SEQUENCE [LARGE SCALE GENOMIC DNA]</scope>
    <source>
        <strain evidence="3 4">DSM 102189</strain>
    </source>
</reference>
<evidence type="ECO:0000256" key="1">
    <source>
        <dbReference type="ARBA" id="ARBA00004418"/>
    </source>
</evidence>
<evidence type="ECO:0000313" key="3">
    <source>
        <dbReference type="EMBL" id="MBB6228266.1"/>
    </source>
</evidence>
<sequence length="449" mass="47342">MTGKPALSDTSSLCDRRSVLAAALALPVAACGAPDDRKLLRWWSPQAAPAQARAYKAQIKRFEAANPGYRVAFEQTSDDGYPAQFAAAFAAGQVPNIVTHLPSFAAQSYYAQGLVEPMDAVVASIGADRFLPGANAPYLATDGRLSAVALGGTAVDMLWLRRDLMEAAGLAAPPRDWDELRDACRRMQTARIYGAPLPFGTNSMTSLVFISFIHRAGGQVFAPDLTLTLDSPATYAALDFYRSMREFCPPSASSFGWADSLNAFVSGATATGIYGGRVLVNVARQNPAMARQLLCVPYPGQTAATPAWTFNDFPCLFIPKGASEMAATRALAVSLYEPEGYIGQMLAAPGHVLPVLRGITNSPDYSGNPITTMFAKEIATMTAAAAAGHNLGFESAAHAPNVKAGEIIASNAIAEMVQRVTISGEPAKAAVARATDRIAAIMRAGTDRG</sequence>
<protein>
    <submittedName>
        <fullName evidence="3">Multiple sugar transport system substrate-binding protein</fullName>
    </submittedName>
</protein>
<organism evidence="3 4">
    <name type="scientific">Polymorphobacter multimanifer</name>
    <dbReference type="NCBI Taxonomy" id="1070431"/>
    <lineage>
        <taxon>Bacteria</taxon>
        <taxon>Pseudomonadati</taxon>
        <taxon>Pseudomonadota</taxon>
        <taxon>Alphaproteobacteria</taxon>
        <taxon>Sphingomonadales</taxon>
        <taxon>Sphingosinicellaceae</taxon>
        <taxon>Polymorphobacter</taxon>
    </lineage>
</organism>
<dbReference type="Proteomes" id="UP000538147">
    <property type="component" value="Unassembled WGS sequence"/>
</dbReference>
<dbReference type="PANTHER" id="PTHR43649">
    <property type="entry name" value="ARABINOSE-BINDING PROTEIN-RELATED"/>
    <property type="match status" value="1"/>
</dbReference>
<gene>
    <name evidence="3" type="ORF">FHS79_002451</name>
</gene>
<dbReference type="InterPro" id="IPR006059">
    <property type="entry name" value="SBP"/>
</dbReference>
<dbReference type="PANTHER" id="PTHR43649:SF12">
    <property type="entry name" value="DIACETYLCHITOBIOSE BINDING PROTEIN DASA"/>
    <property type="match status" value="1"/>
</dbReference>
<dbReference type="RefSeq" id="WP_184200300.1">
    <property type="nucleotide sequence ID" value="NZ_BMOX01000138.1"/>
</dbReference>
<keyword evidence="4" id="KW-1185">Reference proteome</keyword>
<comment type="subcellular location">
    <subcellularLocation>
        <location evidence="1">Periplasm</location>
    </subcellularLocation>
</comment>
<keyword evidence="3" id="KW-0813">Transport</keyword>